<evidence type="ECO:0000313" key="2">
    <source>
        <dbReference type="EMBL" id="AAW24947.1"/>
    </source>
</evidence>
<dbReference type="AlphaFoldDB" id="Q5DGV9"/>
<reference evidence="2" key="1">
    <citation type="submission" date="2004-11" db="EMBL/GenBank/DDBJ databases">
        <title>The full-length cDNA sequences of Schistosoma japonicum genes.</title>
        <authorList>
            <person name="Han Z."/>
        </authorList>
    </citation>
    <scope>NUCLEOTIDE SEQUENCE</scope>
</reference>
<accession>Q5DGV9</accession>
<keyword evidence="1" id="KW-1133">Transmembrane helix</keyword>
<evidence type="ECO:0000256" key="1">
    <source>
        <dbReference type="SAM" id="Phobius"/>
    </source>
</evidence>
<sequence>MFVKSRISRIWLLTFTCSCIAVGLILSFTLFFTNPKIAAYVMGECGILSVIPVLVYIGQQVKSGSSKRMFDSDYILDATMISIIYLYIFYSIAVQFLEAQRHHNIVTC</sequence>
<name>Q5DGV9_SCHJA</name>
<proteinExistence type="evidence at transcript level"/>
<feature type="transmembrane region" description="Helical" evidence="1">
    <location>
        <begin position="12"/>
        <end position="31"/>
    </location>
</feature>
<reference evidence="2" key="2">
    <citation type="journal article" date="2006" name="PLoS Pathog.">
        <title>New perspectives on host-parasite interplay by comparative transcriptomic and proteomic analyses of Schistosoma japonicum.</title>
        <authorList>
            <person name="Liu F."/>
            <person name="Lu J."/>
            <person name="Hu W."/>
            <person name="Wang S.Y."/>
            <person name="Cui S.J."/>
            <person name="Chi M."/>
            <person name="Yan Q."/>
            <person name="Wang X.R."/>
            <person name="Song H.D."/>
            <person name="Xu X.N."/>
            <person name="Wang J.J."/>
            <person name="Zhang X.L."/>
            <person name="Zhang X."/>
            <person name="Wang Z.Q."/>
            <person name="Xue C.L."/>
            <person name="Brindley P.J."/>
            <person name="McManus D.P."/>
            <person name="Yang P.Y."/>
            <person name="Feng Z."/>
            <person name="Chen Z."/>
            <person name="Han Z.G."/>
        </authorList>
    </citation>
    <scope>NUCLEOTIDE SEQUENCE</scope>
</reference>
<feature type="transmembrane region" description="Helical" evidence="1">
    <location>
        <begin position="37"/>
        <end position="57"/>
    </location>
</feature>
<keyword evidence="1" id="KW-0472">Membrane</keyword>
<protein>
    <submittedName>
        <fullName evidence="2">SJCHGC02283 protein</fullName>
    </submittedName>
</protein>
<dbReference type="EMBL" id="AY813215">
    <property type="protein sequence ID" value="AAW24947.1"/>
    <property type="molecule type" value="mRNA"/>
</dbReference>
<keyword evidence="1" id="KW-0812">Transmembrane</keyword>
<feature type="transmembrane region" description="Helical" evidence="1">
    <location>
        <begin position="78"/>
        <end position="97"/>
    </location>
</feature>
<organism evidence="2">
    <name type="scientific">Schistosoma japonicum</name>
    <name type="common">Blood fluke</name>
    <dbReference type="NCBI Taxonomy" id="6182"/>
    <lineage>
        <taxon>Eukaryota</taxon>
        <taxon>Metazoa</taxon>
        <taxon>Spiralia</taxon>
        <taxon>Lophotrochozoa</taxon>
        <taxon>Platyhelminthes</taxon>
        <taxon>Trematoda</taxon>
        <taxon>Digenea</taxon>
        <taxon>Strigeidida</taxon>
        <taxon>Schistosomatoidea</taxon>
        <taxon>Schistosomatidae</taxon>
        <taxon>Schistosoma</taxon>
    </lineage>
</organism>